<sequence length="41" mass="4659">IKLNMTRKDLENSCVELVTVNGRPFNILNDSGFQNIINPIK</sequence>
<dbReference type="EMBL" id="GL440338">
    <property type="protein sequence ID" value="EFN66005.1"/>
    <property type="molecule type" value="Genomic_DNA"/>
</dbReference>
<proteinExistence type="predicted"/>
<reference evidence="3 4" key="1">
    <citation type="journal article" date="2010" name="Science">
        <title>Genomic comparison of the ants Camponotus floridanus and Harpegnathos saltator.</title>
        <authorList>
            <person name="Bonasio R."/>
            <person name="Zhang G."/>
            <person name="Ye C."/>
            <person name="Mutti N.S."/>
            <person name="Fang X."/>
            <person name="Qin N."/>
            <person name="Donahue G."/>
            <person name="Yang P."/>
            <person name="Li Q."/>
            <person name="Li C."/>
            <person name="Zhang P."/>
            <person name="Huang Z."/>
            <person name="Berger S.L."/>
            <person name="Reinberg D."/>
            <person name="Wang J."/>
            <person name="Liebig J."/>
        </authorList>
    </citation>
    <scope>NUCLEOTIDE SEQUENCE [LARGE SCALE GENOMIC DNA]</scope>
    <source>
        <strain evidence="4">C129</strain>
    </source>
</reference>
<keyword evidence="4" id="KW-1185">Reference proteome</keyword>
<evidence type="ECO:0000313" key="4">
    <source>
        <dbReference type="Proteomes" id="UP000000311"/>
    </source>
</evidence>
<evidence type="ECO:0000313" key="2">
    <source>
        <dbReference type="EMBL" id="EFN66005.1"/>
    </source>
</evidence>
<name>E1ZV37_CAMFO</name>
<protein>
    <submittedName>
        <fullName evidence="3">Uncharacterized protein</fullName>
    </submittedName>
</protein>
<dbReference type="Proteomes" id="UP000000311">
    <property type="component" value="Unassembled WGS sequence"/>
</dbReference>
<organism evidence="4">
    <name type="scientific">Camponotus floridanus</name>
    <name type="common">Florida carpenter ant</name>
    <dbReference type="NCBI Taxonomy" id="104421"/>
    <lineage>
        <taxon>Eukaryota</taxon>
        <taxon>Metazoa</taxon>
        <taxon>Ecdysozoa</taxon>
        <taxon>Arthropoda</taxon>
        <taxon>Hexapoda</taxon>
        <taxon>Insecta</taxon>
        <taxon>Pterygota</taxon>
        <taxon>Neoptera</taxon>
        <taxon>Endopterygota</taxon>
        <taxon>Hymenoptera</taxon>
        <taxon>Apocrita</taxon>
        <taxon>Aculeata</taxon>
        <taxon>Formicoidea</taxon>
        <taxon>Formicidae</taxon>
        <taxon>Formicinae</taxon>
        <taxon>Camponotus</taxon>
    </lineage>
</organism>
<accession>E1ZV37</accession>
<dbReference type="Gene3D" id="1.10.10.1070">
    <property type="entry name" value="Zinc finger, BED domain-containing"/>
    <property type="match status" value="1"/>
</dbReference>
<evidence type="ECO:0000313" key="3">
    <source>
        <dbReference type="EMBL" id="EFN74952.1"/>
    </source>
</evidence>
<feature type="non-terminal residue" evidence="3">
    <location>
        <position position="1"/>
    </location>
</feature>
<dbReference type="AlphaFoldDB" id="E1ZV37"/>
<feature type="non-terminal residue" evidence="3">
    <location>
        <position position="41"/>
    </location>
</feature>
<evidence type="ECO:0000313" key="1">
    <source>
        <dbReference type="EMBL" id="EFN65217.1"/>
    </source>
</evidence>
<dbReference type="EMBL" id="GL434397">
    <property type="protein sequence ID" value="EFN74952.1"/>
    <property type="molecule type" value="Genomic_DNA"/>
</dbReference>
<gene>
    <name evidence="3" type="ORF">EAG_08345</name>
    <name evidence="2" type="ORF">EAG_12721</name>
    <name evidence="1" type="ORF">EAG_12780</name>
</gene>
<dbReference type="SUPFAM" id="SSF140996">
    <property type="entry name" value="Hermes dimerisation domain"/>
    <property type="match status" value="1"/>
</dbReference>
<dbReference type="EMBL" id="GL440964">
    <property type="protein sequence ID" value="EFN65217.1"/>
    <property type="molecule type" value="Genomic_DNA"/>
</dbReference>